<name>A0A1Y0I6A4_9GAMM</name>
<dbReference type="Proteomes" id="UP000196027">
    <property type="component" value="Chromosome"/>
</dbReference>
<sequence length="158" mass="17817">MSTNPFQACPVRLHPSRAIIVFCIALALSQLYVIYRANLPNLGMVLLALATLVIARYMILRYGLLLQPRSVVRIKPDIAAASKLGLPVEKGVFLNVTLKNEKTFRARAKPTSLVHPWLTIIVLDIDNYHLPLFAILTYDNVHSDHFRRLRVALRFSSG</sequence>
<protein>
    <submittedName>
        <fullName evidence="2">Uncharacterized protein</fullName>
    </submittedName>
</protein>
<dbReference type="RefSeq" id="WP_087460436.1">
    <property type="nucleotide sequence ID" value="NZ_CP021425.1"/>
</dbReference>
<feature type="transmembrane region" description="Helical" evidence="1">
    <location>
        <begin position="41"/>
        <end position="59"/>
    </location>
</feature>
<keyword evidence="1" id="KW-1133">Transmembrane helix</keyword>
<proteinExistence type="predicted"/>
<gene>
    <name evidence="2" type="ORF">OLMES_1234</name>
</gene>
<dbReference type="EMBL" id="CP021425">
    <property type="protein sequence ID" value="ARU55316.1"/>
    <property type="molecule type" value="Genomic_DNA"/>
</dbReference>
<keyword evidence="3" id="KW-1185">Reference proteome</keyword>
<dbReference type="AlphaFoldDB" id="A0A1Y0I6A4"/>
<feature type="transmembrane region" description="Helical" evidence="1">
    <location>
        <begin position="18"/>
        <end position="35"/>
    </location>
</feature>
<evidence type="ECO:0000313" key="3">
    <source>
        <dbReference type="Proteomes" id="UP000196027"/>
    </source>
</evidence>
<evidence type="ECO:0000256" key="1">
    <source>
        <dbReference type="SAM" id="Phobius"/>
    </source>
</evidence>
<reference evidence="2 3" key="1">
    <citation type="submission" date="2017-05" db="EMBL/GenBank/DDBJ databases">
        <title>Genomic insights into alkan degradation activity of Oleiphilus messinensis.</title>
        <authorList>
            <person name="Kozyavkin S.A."/>
            <person name="Slesarev A.I."/>
            <person name="Golyshin P.N."/>
            <person name="Korzhenkov A."/>
            <person name="Golyshina O.N."/>
            <person name="Toshchakov S.V."/>
        </authorList>
    </citation>
    <scope>NUCLEOTIDE SEQUENCE [LARGE SCALE GENOMIC DNA]</scope>
    <source>
        <strain evidence="2 3">ME102</strain>
    </source>
</reference>
<keyword evidence="1" id="KW-0472">Membrane</keyword>
<dbReference type="KEGG" id="ome:OLMES_1234"/>
<organism evidence="2 3">
    <name type="scientific">Oleiphilus messinensis</name>
    <dbReference type="NCBI Taxonomy" id="141451"/>
    <lineage>
        <taxon>Bacteria</taxon>
        <taxon>Pseudomonadati</taxon>
        <taxon>Pseudomonadota</taxon>
        <taxon>Gammaproteobacteria</taxon>
        <taxon>Oceanospirillales</taxon>
        <taxon>Oleiphilaceae</taxon>
        <taxon>Oleiphilus</taxon>
    </lineage>
</organism>
<evidence type="ECO:0000313" key="2">
    <source>
        <dbReference type="EMBL" id="ARU55316.1"/>
    </source>
</evidence>
<accession>A0A1Y0I6A4</accession>
<keyword evidence="1" id="KW-0812">Transmembrane</keyword>